<sequence>MVSHARETAAATFQASEEIALSFPNLTSDLQASLVFVLSRSFPQTNGTSSESTFYSIPFLESIYLIFSRAFCIFRQVFENVQWLLVLLDCILRWSPGLLNPNTINGSDSLIDLPISDMLTKLPIVKNLISRLNTALDISQELTFSPPIKVRLLPSTGEFPSLVRLQMIGTPTRLSPDASNAHRIRKLAPINLDSVPDTRSFWGNTSWPSYRRGALTAYDNPEMRESNMNGKYFVLYSNSRDESSLPENKFFSRKWKASCARRYSISEGRRVEEYLRQRKIF</sequence>
<evidence type="ECO:0000313" key="2">
    <source>
        <dbReference type="Proteomes" id="UP000566819"/>
    </source>
</evidence>
<accession>A0A8H4RU81</accession>
<organism evidence="1 2">
    <name type="scientific">Cudoniella acicularis</name>
    <dbReference type="NCBI Taxonomy" id="354080"/>
    <lineage>
        <taxon>Eukaryota</taxon>
        <taxon>Fungi</taxon>
        <taxon>Dikarya</taxon>
        <taxon>Ascomycota</taxon>
        <taxon>Pezizomycotina</taxon>
        <taxon>Leotiomycetes</taxon>
        <taxon>Helotiales</taxon>
        <taxon>Tricladiaceae</taxon>
        <taxon>Cudoniella</taxon>
    </lineage>
</organism>
<gene>
    <name evidence="1" type="ORF">G7Y89_g2388</name>
</gene>
<dbReference type="EMBL" id="JAAMPI010000104">
    <property type="protein sequence ID" value="KAF4635693.1"/>
    <property type="molecule type" value="Genomic_DNA"/>
</dbReference>
<name>A0A8H4RU81_9HELO</name>
<evidence type="ECO:0000313" key="1">
    <source>
        <dbReference type="EMBL" id="KAF4635693.1"/>
    </source>
</evidence>
<dbReference type="AlphaFoldDB" id="A0A8H4RU81"/>
<reference evidence="1 2" key="1">
    <citation type="submission" date="2020-03" db="EMBL/GenBank/DDBJ databases">
        <title>Draft Genome Sequence of Cudoniella acicularis.</title>
        <authorList>
            <person name="Buettner E."/>
            <person name="Kellner H."/>
        </authorList>
    </citation>
    <scope>NUCLEOTIDE SEQUENCE [LARGE SCALE GENOMIC DNA]</scope>
    <source>
        <strain evidence="1 2">DSM 108380</strain>
    </source>
</reference>
<protein>
    <submittedName>
        <fullName evidence="1">Uncharacterized protein</fullName>
    </submittedName>
</protein>
<dbReference type="Proteomes" id="UP000566819">
    <property type="component" value="Unassembled WGS sequence"/>
</dbReference>
<keyword evidence="2" id="KW-1185">Reference proteome</keyword>
<proteinExistence type="predicted"/>
<comment type="caution">
    <text evidence="1">The sequence shown here is derived from an EMBL/GenBank/DDBJ whole genome shotgun (WGS) entry which is preliminary data.</text>
</comment>